<evidence type="ECO:0000259" key="1">
    <source>
        <dbReference type="PROSITE" id="PS50042"/>
    </source>
</evidence>
<dbReference type="InterPro" id="IPR000595">
    <property type="entry name" value="cNMP-bd_dom"/>
</dbReference>
<evidence type="ECO:0000313" key="3">
    <source>
        <dbReference type="Proteomes" id="UP000039865"/>
    </source>
</evidence>
<dbReference type="AlphaFoldDB" id="A0A078AFZ5"/>
<gene>
    <name evidence="2" type="primary">Contig7064.g7558</name>
    <name evidence="2" type="ORF">STYLEM_9780</name>
</gene>
<dbReference type="EMBL" id="CCKQ01009299">
    <property type="protein sequence ID" value="CDW80776.1"/>
    <property type="molecule type" value="Genomic_DNA"/>
</dbReference>
<dbReference type="Pfam" id="PF00027">
    <property type="entry name" value="cNMP_binding"/>
    <property type="match status" value="1"/>
</dbReference>
<dbReference type="PANTHER" id="PTHR23011:SF28">
    <property type="entry name" value="CYCLIC NUCLEOTIDE-BINDING DOMAIN CONTAINING PROTEIN"/>
    <property type="match status" value="1"/>
</dbReference>
<organism evidence="2 3">
    <name type="scientific">Stylonychia lemnae</name>
    <name type="common">Ciliate</name>
    <dbReference type="NCBI Taxonomy" id="5949"/>
    <lineage>
        <taxon>Eukaryota</taxon>
        <taxon>Sar</taxon>
        <taxon>Alveolata</taxon>
        <taxon>Ciliophora</taxon>
        <taxon>Intramacronucleata</taxon>
        <taxon>Spirotrichea</taxon>
        <taxon>Stichotrichia</taxon>
        <taxon>Sporadotrichida</taxon>
        <taxon>Oxytrichidae</taxon>
        <taxon>Stylonychinae</taxon>
        <taxon>Stylonychia</taxon>
    </lineage>
</organism>
<sequence>MGSRTIFGELSLLFRGKRTATVKTQEACYVIVIPGESFNKFMRQPMLKKLNIIISFYRSLNFMDGLDNNTLLIIASKTSITNLQSNTLVARQDNKSKYLYFIKKGRVKILRNIEIIDHSNKEITVENYKMLFKEPEEFHRKKGMTKYLLLELTELGQYECFGEDSDTVSNFVLTPQDISKKQLPYSVISCQPLECYCIGKSDFYEYISDTTRKQFLKYLRTYPNDKELRRFYFEQTNWQEFRNFFVKDRVSTPSQIKRDPRRMQEIQEEDRFQARKKSEIILPKINKRAQNRQRIMGWNKMKQEAQLEKAGIKGASRNKSMENAYGTSPIEMLAQMANMKRDSNNTSSML</sequence>
<dbReference type="InterPro" id="IPR018490">
    <property type="entry name" value="cNMP-bd_dom_sf"/>
</dbReference>
<feature type="domain" description="Cyclic nucleotide-binding" evidence="1">
    <location>
        <begin position="62"/>
        <end position="134"/>
    </location>
</feature>
<dbReference type="PANTHER" id="PTHR23011">
    <property type="entry name" value="CYCLIC NUCLEOTIDE-BINDING DOMAIN CONTAINING PROTEIN"/>
    <property type="match status" value="1"/>
</dbReference>
<name>A0A078AFZ5_STYLE</name>
<reference evidence="2 3" key="1">
    <citation type="submission" date="2014-06" db="EMBL/GenBank/DDBJ databases">
        <authorList>
            <person name="Swart Estienne"/>
        </authorList>
    </citation>
    <scope>NUCLEOTIDE SEQUENCE [LARGE SCALE GENOMIC DNA]</scope>
    <source>
        <strain evidence="2 3">130c</strain>
    </source>
</reference>
<accession>A0A078AFZ5</accession>
<proteinExistence type="predicted"/>
<dbReference type="Gene3D" id="2.60.120.10">
    <property type="entry name" value="Jelly Rolls"/>
    <property type="match status" value="2"/>
</dbReference>
<dbReference type="SUPFAM" id="SSF51206">
    <property type="entry name" value="cAMP-binding domain-like"/>
    <property type="match status" value="2"/>
</dbReference>
<feature type="domain" description="Cyclic nucleotide-binding" evidence="1">
    <location>
        <begin position="1"/>
        <end position="59"/>
    </location>
</feature>
<dbReference type="InterPro" id="IPR014710">
    <property type="entry name" value="RmlC-like_jellyroll"/>
</dbReference>
<protein>
    <recommendedName>
        <fullName evidence="1">Cyclic nucleotide-binding domain-containing protein</fullName>
    </recommendedName>
</protein>
<dbReference type="PROSITE" id="PS00889">
    <property type="entry name" value="CNMP_BINDING_2"/>
    <property type="match status" value="1"/>
</dbReference>
<dbReference type="InterPro" id="IPR018488">
    <property type="entry name" value="cNMP-bd_CS"/>
</dbReference>
<dbReference type="OrthoDB" id="312042at2759"/>
<evidence type="ECO:0000313" key="2">
    <source>
        <dbReference type="EMBL" id="CDW80776.1"/>
    </source>
</evidence>
<dbReference type="CDD" id="cd00038">
    <property type="entry name" value="CAP_ED"/>
    <property type="match status" value="1"/>
</dbReference>
<keyword evidence="3" id="KW-1185">Reference proteome</keyword>
<dbReference type="InParanoid" id="A0A078AFZ5"/>
<dbReference type="PROSITE" id="PS50042">
    <property type="entry name" value="CNMP_BINDING_3"/>
    <property type="match status" value="2"/>
</dbReference>
<dbReference type="Proteomes" id="UP000039865">
    <property type="component" value="Unassembled WGS sequence"/>
</dbReference>